<dbReference type="Proteomes" id="UP000293719">
    <property type="component" value="Chromosome"/>
</dbReference>
<name>A0A4P6V4J6_9HYPH</name>
<dbReference type="InterPro" id="IPR037185">
    <property type="entry name" value="EmrE-like"/>
</dbReference>
<feature type="transmembrane region" description="Helical" evidence="1">
    <location>
        <begin position="135"/>
        <end position="153"/>
    </location>
</feature>
<feature type="transmembrane region" description="Helical" evidence="1">
    <location>
        <begin position="159"/>
        <end position="177"/>
    </location>
</feature>
<dbReference type="RefSeq" id="WP_131617483.1">
    <property type="nucleotide sequence ID" value="NZ_CP036532.1"/>
</dbReference>
<protein>
    <submittedName>
        <fullName evidence="3">DMT family transporter</fullName>
    </submittedName>
</protein>
<evidence type="ECO:0000313" key="3">
    <source>
        <dbReference type="EMBL" id="QBK31833.1"/>
    </source>
</evidence>
<dbReference type="InterPro" id="IPR000620">
    <property type="entry name" value="EamA_dom"/>
</dbReference>
<dbReference type="KEGG" id="rpod:E0E05_15220"/>
<feature type="transmembrane region" description="Helical" evidence="1">
    <location>
        <begin position="47"/>
        <end position="66"/>
    </location>
</feature>
<feature type="transmembrane region" description="Helical" evidence="1">
    <location>
        <begin position="104"/>
        <end position="126"/>
    </location>
</feature>
<sequence>MRDRAAADIDGTERPALGVGLMVAAMLAIPVVDATAKYLAADYSPLFISWARYAVASALIIPLGLARFGPAIFPRRDLGAHTLRTLFLVGAMTLYFVAIATVPLATAISAFFVGPIVASALAVLLLGERFSPRKAVSVVLGFAGALVIVDPTGGGIEPGLLLAVASGVLFGLYLLATRQAARRSDPVKTLIFQCVVGALILTPQAIHAWKWVDVADLGLFALLGGLSAVSHMLSINAFRFAEASTLSPIVYVELIGAVIIGYLVFGDLPGLNVWLGAAAIVAAGLLLLRAGERR</sequence>
<feature type="domain" description="EamA" evidence="2">
    <location>
        <begin position="158"/>
        <end position="288"/>
    </location>
</feature>
<dbReference type="EMBL" id="CP036532">
    <property type="protein sequence ID" value="QBK31833.1"/>
    <property type="molecule type" value="Genomic_DNA"/>
</dbReference>
<feature type="transmembrane region" description="Helical" evidence="1">
    <location>
        <begin position="245"/>
        <end position="265"/>
    </location>
</feature>
<evidence type="ECO:0000256" key="1">
    <source>
        <dbReference type="SAM" id="Phobius"/>
    </source>
</evidence>
<dbReference type="Pfam" id="PF00892">
    <property type="entry name" value="EamA"/>
    <property type="match status" value="2"/>
</dbReference>
<keyword evidence="4" id="KW-1185">Reference proteome</keyword>
<dbReference type="AlphaFoldDB" id="A0A4P6V4J6"/>
<feature type="transmembrane region" description="Helical" evidence="1">
    <location>
        <begin position="218"/>
        <end position="238"/>
    </location>
</feature>
<feature type="transmembrane region" description="Helical" evidence="1">
    <location>
        <begin position="78"/>
        <end position="98"/>
    </location>
</feature>
<organism evidence="3 4">
    <name type="scientific">Roseitalea porphyridii</name>
    <dbReference type="NCBI Taxonomy" id="1852022"/>
    <lineage>
        <taxon>Bacteria</taxon>
        <taxon>Pseudomonadati</taxon>
        <taxon>Pseudomonadota</taxon>
        <taxon>Alphaproteobacteria</taxon>
        <taxon>Hyphomicrobiales</taxon>
        <taxon>Ahrensiaceae</taxon>
        <taxon>Roseitalea</taxon>
    </lineage>
</organism>
<keyword evidence="1" id="KW-0812">Transmembrane</keyword>
<keyword evidence="1" id="KW-1133">Transmembrane helix</keyword>
<dbReference type="GeneID" id="90768657"/>
<dbReference type="SUPFAM" id="SSF103481">
    <property type="entry name" value="Multidrug resistance efflux transporter EmrE"/>
    <property type="match status" value="2"/>
</dbReference>
<evidence type="ECO:0000313" key="4">
    <source>
        <dbReference type="Proteomes" id="UP000293719"/>
    </source>
</evidence>
<dbReference type="GO" id="GO:0016020">
    <property type="term" value="C:membrane"/>
    <property type="evidence" value="ECO:0007669"/>
    <property type="project" value="InterPro"/>
</dbReference>
<proteinExistence type="predicted"/>
<feature type="transmembrane region" description="Helical" evidence="1">
    <location>
        <begin position="21"/>
        <end position="41"/>
    </location>
</feature>
<keyword evidence="1" id="KW-0472">Membrane</keyword>
<dbReference type="PANTHER" id="PTHR22911">
    <property type="entry name" value="ACYL-MALONYL CONDENSING ENZYME-RELATED"/>
    <property type="match status" value="1"/>
</dbReference>
<dbReference type="OrthoDB" id="9815809at2"/>
<feature type="domain" description="EamA" evidence="2">
    <location>
        <begin position="17"/>
        <end position="149"/>
    </location>
</feature>
<dbReference type="PANTHER" id="PTHR22911:SF103">
    <property type="entry name" value="BLR2811 PROTEIN"/>
    <property type="match status" value="1"/>
</dbReference>
<accession>A0A4P6V4J6</accession>
<reference evidence="3 4" key="1">
    <citation type="journal article" date="2017" name="Int. J. Syst. Evol. Microbiol.">
        <title>Roseitalea porphyridii gen. nov., sp. nov., isolated from a red alga, and reclassification of Hoeflea suaedae Chung et al. 2013 as Pseudohoeflea suaedae gen. nov., comb. nov.</title>
        <authorList>
            <person name="Hyeon J.W."/>
            <person name="Jeong S.E."/>
            <person name="Baek K."/>
            <person name="Jeon C.O."/>
        </authorList>
    </citation>
    <scope>NUCLEOTIDE SEQUENCE [LARGE SCALE GENOMIC DNA]</scope>
    <source>
        <strain evidence="3 4">MA7-20</strain>
    </source>
</reference>
<feature type="transmembrane region" description="Helical" evidence="1">
    <location>
        <begin position="271"/>
        <end position="288"/>
    </location>
</feature>
<feature type="transmembrane region" description="Helical" evidence="1">
    <location>
        <begin position="189"/>
        <end position="206"/>
    </location>
</feature>
<evidence type="ECO:0000259" key="2">
    <source>
        <dbReference type="Pfam" id="PF00892"/>
    </source>
</evidence>
<gene>
    <name evidence="3" type="ORF">E0E05_15220</name>
</gene>